<proteinExistence type="predicted"/>
<dbReference type="OrthoDB" id="788174at2"/>
<dbReference type="Proteomes" id="UP000308181">
    <property type="component" value="Unassembled WGS sequence"/>
</dbReference>
<dbReference type="RefSeq" id="WP_136827493.1">
    <property type="nucleotide sequence ID" value="NZ_SWBP01000007.1"/>
</dbReference>
<name>A0A4U1BX10_9SPHI</name>
<keyword evidence="2" id="KW-1185">Reference proteome</keyword>
<organism evidence="1 2">
    <name type="scientific">Pedobacter cryophilus</name>
    <dbReference type="NCBI Taxonomy" id="2571271"/>
    <lineage>
        <taxon>Bacteria</taxon>
        <taxon>Pseudomonadati</taxon>
        <taxon>Bacteroidota</taxon>
        <taxon>Sphingobacteriia</taxon>
        <taxon>Sphingobacteriales</taxon>
        <taxon>Sphingobacteriaceae</taxon>
        <taxon>Pedobacter</taxon>
    </lineage>
</organism>
<protein>
    <submittedName>
        <fullName evidence="1">Uncharacterized protein</fullName>
    </submittedName>
</protein>
<gene>
    <name evidence="1" type="ORF">FA046_15710</name>
</gene>
<dbReference type="AlphaFoldDB" id="A0A4U1BX10"/>
<accession>A0A4U1BX10</accession>
<evidence type="ECO:0000313" key="2">
    <source>
        <dbReference type="Proteomes" id="UP000308181"/>
    </source>
</evidence>
<reference evidence="1 2" key="1">
    <citation type="submission" date="2019-04" db="EMBL/GenBank/DDBJ databases">
        <title>Pedobacter sp. AR-3-17 sp. nov., isolated from Arctic soil.</title>
        <authorList>
            <person name="Dahal R.H."/>
            <person name="Kim D.-U."/>
        </authorList>
    </citation>
    <scope>NUCLEOTIDE SEQUENCE [LARGE SCALE GENOMIC DNA]</scope>
    <source>
        <strain evidence="1 2">AR-3-17</strain>
    </source>
</reference>
<evidence type="ECO:0000313" key="1">
    <source>
        <dbReference type="EMBL" id="TKB95736.1"/>
    </source>
</evidence>
<dbReference type="EMBL" id="SWBP01000007">
    <property type="protein sequence ID" value="TKB95736.1"/>
    <property type="molecule type" value="Genomic_DNA"/>
</dbReference>
<comment type="caution">
    <text evidence="1">The sequence shown here is derived from an EMBL/GenBank/DDBJ whole genome shotgun (WGS) entry which is preliminary data.</text>
</comment>
<sequence length="319" mass="38568">MSFSREELLYKDFLLQQRITQELIDKLDANQKLTIAEARHICGKLKLFRNERDENIDALKYSQCNDCIFQDKYLLYINNHEGWGDAYDFDGKINQSQKRKDAEFLNQHFLSWEETVIKNLRLTDEIKRHIAIETNRQIKSLKSYCTQMHFGSNHFNFLRKGLILHSKFLYLTVLEYYDEGNSKEDIVNICNHKFVIDSYVYIHVLFRHFAETVMEHQQKSYHTIKHFEHKNLPKQILEMLKNYSLVVDCNSFDKEKLFFKLDDTHFALWFKEIEFNKKGKSKERVIQLQTLYPVELRHDFEKIKNLTPIKFDSTLWFYF</sequence>